<dbReference type="OrthoDB" id="6105938at2759"/>
<feature type="region of interest" description="Disordered" evidence="5">
    <location>
        <begin position="219"/>
        <end position="247"/>
    </location>
</feature>
<dbReference type="Gene3D" id="2.30.30.140">
    <property type="match status" value="1"/>
</dbReference>
<dbReference type="GO" id="GO:0008270">
    <property type="term" value="F:zinc ion binding"/>
    <property type="evidence" value="ECO:0007669"/>
    <property type="project" value="UniProtKB-KW"/>
</dbReference>
<dbReference type="SUPFAM" id="SSF57850">
    <property type="entry name" value="RING/U-box"/>
    <property type="match status" value="1"/>
</dbReference>
<dbReference type="InterPro" id="IPR001841">
    <property type="entry name" value="Znf_RING"/>
</dbReference>
<name>A0A8J8SXS3_HALGN</name>
<dbReference type="Proteomes" id="UP000785679">
    <property type="component" value="Unassembled WGS sequence"/>
</dbReference>
<evidence type="ECO:0000313" key="7">
    <source>
        <dbReference type="EMBL" id="TNV74241.1"/>
    </source>
</evidence>
<sequence length="422" mass="47660">MIDTTANSATKKMMSGFKNLICPLCLNFMYKSTTTACGHSFCERCLDEYLILRKTCFLCEEVIRYKPLVSCFTIDNVIEQLITKLGNNREQPNPLAPPYSLKTIRERWDTQKRVHKLWSDGKRLDPATLEPGMKVDIRDTEYVWCTGLVKIKVECANREPLVIVHYEGWNKYYDEIVKVGSPRLAPHGFYTSRDDLPRYCIEGDNAMVAVIVNRIIPPQQQQPQQPQQPQPKKQEDPSQQKSPQQIRRESNALLGDQIEQKLEDFFKSCEARTRVHHANQASRQTQSSAGQGHPPVVYVRNSINTLSEVYGGQSIYDSLLGQSNANSSNQLDNGGMGIGIGGGRPHIRPAMAAAISNPRDGLMNSMQSIVDQLQRRLSNNRNEVPVRNPQYIVQEIPVVVPAVAAAVGQENAQEQRQEQQRN</sequence>
<gene>
    <name evidence="7" type="ORF">FGO68_gene9412</name>
</gene>
<keyword evidence="1" id="KW-0479">Metal-binding</keyword>
<evidence type="ECO:0000259" key="6">
    <source>
        <dbReference type="PROSITE" id="PS50089"/>
    </source>
</evidence>
<dbReference type="InterPro" id="IPR016197">
    <property type="entry name" value="Chromo-like_dom_sf"/>
</dbReference>
<protein>
    <recommendedName>
        <fullName evidence="6">RING-type domain-containing protein</fullName>
    </recommendedName>
</protein>
<dbReference type="AlphaFoldDB" id="A0A8J8SXS3"/>
<evidence type="ECO:0000313" key="8">
    <source>
        <dbReference type="Proteomes" id="UP000785679"/>
    </source>
</evidence>
<dbReference type="Gene3D" id="3.30.40.10">
    <property type="entry name" value="Zinc/RING finger domain, C3HC4 (zinc finger)"/>
    <property type="match status" value="1"/>
</dbReference>
<dbReference type="InterPro" id="IPR017907">
    <property type="entry name" value="Znf_RING_CS"/>
</dbReference>
<dbReference type="PROSITE" id="PS00518">
    <property type="entry name" value="ZF_RING_1"/>
    <property type="match status" value="1"/>
</dbReference>
<evidence type="ECO:0000256" key="1">
    <source>
        <dbReference type="ARBA" id="ARBA00022723"/>
    </source>
</evidence>
<dbReference type="InterPro" id="IPR013083">
    <property type="entry name" value="Znf_RING/FYVE/PHD"/>
</dbReference>
<dbReference type="SUPFAM" id="SSF54160">
    <property type="entry name" value="Chromo domain-like"/>
    <property type="match status" value="1"/>
</dbReference>
<feature type="compositionally biased region" description="Polar residues" evidence="5">
    <location>
        <begin position="279"/>
        <end position="290"/>
    </location>
</feature>
<feature type="region of interest" description="Disordered" evidence="5">
    <location>
        <begin position="276"/>
        <end position="296"/>
    </location>
</feature>
<dbReference type="EMBL" id="RRYP01017248">
    <property type="protein sequence ID" value="TNV74241.1"/>
    <property type="molecule type" value="Genomic_DNA"/>
</dbReference>
<keyword evidence="8" id="KW-1185">Reference proteome</keyword>
<dbReference type="SMART" id="SM00184">
    <property type="entry name" value="RING"/>
    <property type="match status" value="1"/>
</dbReference>
<dbReference type="PROSITE" id="PS50089">
    <property type="entry name" value="ZF_RING_2"/>
    <property type="match status" value="1"/>
</dbReference>
<evidence type="ECO:0000256" key="4">
    <source>
        <dbReference type="PROSITE-ProRule" id="PRU00175"/>
    </source>
</evidence>
<feature type="compositionally biased region" description="Low complexity" evidence="5">
    <location>
        <begin position="219"/>
        <end position="231"/>
    </location>
</feature>
<evidence type="ECO:0000256" key="2">
    <source>
        <dbReference type="ARBA" id="ARBA00022771"/>
    </source>
</evidence>
<proteinExistence type="predicted"/>
<accession>A0A8J8SXS3</accession>
<organism evidence="7 8">
    <name type="scientific">Halteria grandinella</name>
    <dbReference type="NCBI Taxonomy" id="5974"/>
    <lineage>
        <taxon>Eukaryota</taxon>
        <taxon>Sar</taxon>
        <taxon>Alveolata</taxon>
        <taxon>Ciliophora</taxon>
        <taxon>Intramacronucleata</taxon>
        <taxon>Spirotrichea</taxon>
        <taxon>Stichotrichia</taxon>
        <taxon>Sporadotrichida</taxon>
        <taxon>Halteriidae</taxon>
        <taxon>Halteria</taxon>
    </lineage>
</organism>
<dbReference type="CDD" id="cd20104">
    <property type="entry name" value="MBT_PHF20L1-like"/>
    <property type="match status" value="1"/>
</dbReference>
<reference evidence="7" key="1">
    <citation type="submission" date="2019-06" db="EMBL/GenBank/DDBJ databases">
        <authorList>
            <person name="Zheng W."/>
        </authorList>
    </citation>
    <scope>NUCLEOTIDE SEQUENCE</scope>
    <source>
        <strain evidence="7">QDHG01</strain>
    </source>
</reference>
<evidence type="ECO:0000256" key="3">
    <source>
        <dbReference type="ARBA" id="ARBA00022833"/>
    </source>
</evidence>
<comment type="caution">
    <text evidence="7">The sequence shown here is derived from an EMBL/GenBank/DDBJ whole genome shotgun (WGS) entry which is preliminary data.</text>
</comment>
<keyword evidence="3" id="KW-0862">Zinc</keyword>
<feature type="domain" description="RING-type" evidence="6">
    <location>
        <begin position="22"/>
        <end position="60"/>
    </location>
</feature>
<evidence type="ECO:0000256" key="5">
    <source>
        <dbReference type="SAM" id="MobiDB-lite"/>
    </source>
</evidence>
<keyword evidence="2 4" id="KW-0863">Zinc-finger</keyword>
<dbReference type="Pfam" id="PF13923">
    <property type="entry name" value="zf-C3HC4_2"/>
    <property type="match status" value="1"/>
</dbReference>